<dbReference type="InterPro" id="IPR036328">
    <property type="entry name" value="MliC_sf"/>
</dbReference>
<evidence type="ECO:0000256" key="4">
    <source>
        <dbReference type="ARBA" id="ARBA00023288"/>
    </source>
</evidence>
<name>S9QE97_9RHOB</name>
<accession>S9QE97</accession>
<evidence type="ECO:0000256" key="3">
    <source>
        <dbReference type="ARBA" id="ARBA00023139"/>
    </source>
</evidence>
<evidence type="ECO:0000259" key="6">
    <source>
        <dbReference type="Pfam" id="PF09864"/>
    </source>
</evidence>
<keyword evidence="2" id="KW-0472">Membrane</keyword>
<evidence type="ECO:0000256" key="1">
    <source>
        <dbReference type="ARBA" id="ARBA00022729"/>
    </source>
</evidence>
<dbReference type="SUPFAM" id="SSF141488">
    <property type="entry name" value="YdhA-like"/>
    <property type="match status" value="1"/>
</dbReference>
<keyword evidence="4" id="KW-0449">Lipoprotein</keyword>
<keyword evidence="1 5" id="KW-0732">Signal</keyword>
<evidence type="ECO:0000256" key="2">
    <source>
        <dbReference type="ARBA" id="ARBA00023136"/>
    </source>
</evidence>
<organism evidence="7 8">
    <name type="scientific">Litoreibacter arenae DSM 19593</name>
    <dbReference type="NCBI Taxonomy" id="1123360"/>
    <lineage>
        <taxon>Bacteria</taxon>
        <taxon>Pseudomonadati</taxon>
        <taxon>Pseudomonadota</taxon>
        <taxon>Alphaproteobacteria</taxon>
        <taxon>Rhodobacterales</taxon>
        <taxon>Roseobacteraceae</taxon>
        <taxon>Litoreibacter</taxon>
    </lineage>
</organism>
<dbReference type="EMBL" id="AONI01000013">
    <property type="protein sequence ID" value="EPX78257.1"/>
    <property type="molecule type" value="Genomic_DNA"/>
</dbReference>
<feature type="chain" id="PRO_5004555224" evidence="5">
    <location>
        <begin position="21"/>
        <end position="115"/>
    </location>
</feature>
<dbReference type="Pfam" id="PF09864">
    <property type="entry name" value="MliC"/>
    <property type="match status" value="1"/>
</dbReference>
<feature type="signal peptide" evidence="5">
    <location>
        <begin position="1"/>
        <end position="20"/>
    </location>
</feature>
<dbReference type="Gene3D" id="2.40.128.200">
    <property type="match status" value="1"/>
</dbReference>
<keyword evidence="3" id="KW-0564">Palmitate</keyword>
<sequence>MRHLTITTVALLVAATTAFADARLSVTLDIDEDSSLSSIGYTCEGRDDITVQYVNSGVNALAMMEIDDDDRIFVNVVSASGARYVSGEYVWWSKGDMATLENSLENGAIIQCSER</sequence>
<dbReference type="RefSeq" id="WP_021101415.1">
    <property type="nucleotide sequence ID" value="NZ_KE557311.1"/>
</dbReference>
<dbReference type="Proteomes" id="UP000015351">
    <property type="component" value="Unassembled WGS sequence"/>
</dbReference>
<dbReference type="AlphaFoldDB" id="S9QE97"/>
<evidence type="ECO:0000313" key="7">
    <source>
        <dbReference type="EMBL" id="EPX78257.1"/>
    </source>
</evidence>
<evidence type="ECO:0000256" key="5">
    <source>
        <dbReference type="SAM" id="SignalP"/>
    </source>
</evidence>
<dbReference type="InterPro" id="IPR018660">
    <property type="entry name" value="MliC"/>
</dbReference>
<dbReference type="eggNOG" id="COG3895">
    <property type="taxonomic scope" value="Bacteria"/>
</dbReference>
<keyword evidence="8" id="KW-1185">Reference proteome</keyword>
<dbReference type="OrthoDB" id="120729at2"/>
<reference evidence="8" key="1">
    <citation type="journal article" date="2013" name="Stand. Genomic Sci.">
        <title>Genome sequence of the Litoreibacter arenae type strain (DSM 19593(T)), a member of the Roseobacter clade isolated from sea sand.</title>
        <authorList>
            <person name="Riedel T."/>
            <person name="Fiebig A."/>
            <person name="Petersen J."/>
            <person name="Gronow S."/>
            <person name="Kyrpides N.C."/>
            <person name="Goker M."/>
            <person name="Klenk H.P."/>
        </authorList>
    </citation>
    <scope>NUCLEOTIDE SEQUENCE [LARGE SCALE GENOMIC DNA]</scope>
    <source>
        <strain evidence="8">DSM 19593</strain>
    </source>
</reference>
<dbReference type="HOGENOM" id="CLU_151151_1_0_5"/>
<proteinExistence type="predicted"/>
<evidence type="ECO:0000313" key="8">
    <source>
        <dbReference type="Proteomes" id="UP000015351"/>
    </source>
</evidence>
<gene>
    <name evidence="7" type="ORF">thalar_02486</name>
</gene>
<protein>
    <submittedName>
        <fullName evidence="7">Membrane-bound lysozyme inhibitor of c-type lysozyme</fullName>
    </submittedName>
</protein>
<comment type="caution">
    <text evidence="7">The sequence shown here is derived from an EMBL/GenBank/DDBJ whole genome shotgun (WGS) entry which is preliminary data.</text>
</comment>
<feature type="domain" description="C-type lysozyme inhibitor" evidence="6">
    <location>
        <begin position="41"/>
        <end position="104"/>
    </location>
</feature>